<dbReference type="InterPro" id="IPR027417">
    <property type="entry name" value="P-loop_NTPase"/>
</dbReference>
<proteinExistence type="predicted"/>
<sequence>MPGPEAGGVSWRARVDHNRAVRRRGWKWGSLGVVAALAAGGTAWVWLRYDFEKVNWTWGVVAGVIAVYVPLDQLFRTESTGLAEAAAHRRAAADELVELIRRDPTDEALLRTVDEPYPLPVRWRTAPDRFLPSWRAIGRSSSAVPVDLAGGNGTLWSCYRRVPSGRLLLLGPAGSGKSILALRMARELPVHREPDTPVPVLVPADSWDPDQEGFHDWLVDRIGRRYPQLAAGHPRRDAVLRDLIETDLVVPVLDGLDEVPEDRLIACLDELNALPTQRFVLTCRTSVYERYLTQGEKLRGAAVVMLGPPAPAEVADYLVDAAPLHQVDNWTSVATTLGDAPQLTAALSTPLMVAMARSAFDQPGTDPRDLVPLARERGQRSVEDDLLTRAVDAALRSRRGSQGLRRWEPETARRYLAFLAAHMESLDVREFRWWQLANAQPGPFWALVAGARTAVAVWLTLTLSADALTATAELVTHPPTRNLLDALVRETDALAITAFLLASVVALIRGSGRAGRERPRRVAFVGGRRAFRVGLPGALLGGAFLGLSTFSFLTAFAPTPQLVALLDRVPGLPPWPDPARAAVMVGLVSWAYQAVLAGLRVDVAAPAAELGATSVVETLEADRAASVASALASAATGVIRLLLVIAALRLTGVLSAVPPLPALVWAGVGLGLGWWLHRRGGGAWLRFALTRAALALRGRTPHRLLAFLAYAETVGLLRDGAGAYRFRHGRLQSRLAGGSVSARRGSRLREEFGVELARAGYWPEALGVFADVTQARAASIGHADDLTMAALRRALLAGAAAGEWTRLASLLALIPPPTEPTPSAVQRQRLARLIAEDAPVTQLLVAAEELSQAANGITSESASATRPAAPGVQEFLAVLHHLSGDEEAARSRLDLIRTAASQDLGEPAPIGAGLLAGLLVDDGEPATALVVCHQELLLADQPPDRVDLLLLAETWRWSVEVMRRDTDEQAELRRRIRAVLAGRREHPRRIELGRRELAELGLQLCHAVIEHQTLGPLAVAASRRLVAVLTEPAIVVQTVNRSAPMWHGG</sequence>
<dbReference type="Gene3D" id="3.40.50.300">
    <property type="entry name" value="P-loop containing nucleotide triphosphate hydrolases"/>
    <property type="match status" value="1"/>
</dbReference>
<feature type="transmembrane region" description="Helical" evidence="1">
    <location>
        <begin position="656"/>
        <end position="676"/>
    </location>
</feature>
<keyword evidence="1" id="KW-0472">Membrane</keyword>
<evidence type="ECO:0000313" key="3">
    <source>
        <dbReference type="EMBL" id="SCE90074.1"/>
    </source>
</evidence>
<accession>A0A1C4W1F7</accession>
<dbReference type="PROSITE" id="PS50837">
    <property type="entry name" value="NACHT"/>
    <property type="match status" value="1"/>
</dbReference>
<feature type="transmembrane region" description="Helical" evidence="1">
    <location>
        <begin position="533"/>
        <end position="559"/>
    </location>
</feature>
<keyword evidence="1" id="KW-0812">Transmembrane</keyword>
<feature type="transmembrane region" description="Helical" evidence="1">
    <location>
        <begin position="493"/>
        <end position="512"/>
    </location>
</feature>
<dbReference type="EMBL" id="FMCR01000002">
    <property type="protein sequence ID" value="SCE90074.1"/>
    <property type="molecule type" value="Genomic_DNA"/>
</dbReference>
<dbReference type="InterPro" id="IPR007111">
    <property type="entry name" value="NACHT_NTPase"/>
</dbReference>
<dbReference type="Proteomes" id="UP000198864">
    <property type="component" value="Unassembled WGS sequence"/>
</dbReference>
<evidence type="ECO:0000256" key="1">
    <source>
        <dbReference type="SAM" id="Phobius"/>
    </source>
</evidence>
<feature type="domain" description="NACHT" evidence="2">
    <location>
        <begin position="165"/>
        <end position="286"/>
    </location>
</feature>
<gene>
    <name evidence="3" type="ORF">GA0070561_2294</name>
</gene>
<reference evidence="3 4" key="1">
    <citation type="submission" date="2016-06" db="EMBL/GenBank/DDBJ databases">
        <authorList>
            <person name="Kjaerup R.B."/>
            <person name="Dalgaard T.S."/>
            <person name="Juul-Madsen H.R."/>
        </authorList>
    </citation>
    <scope>NUCLEOTIDE SEQUENCE [LARGE SCALE GENOMIC DNA]</scope>
    <source>
        <strain evidence="3 4">DSM 44871</strain>
    </source>
</reference>
<feature type="transmembrane region" description="Helical" evidence="1">
    <location>
        <begin position="28"/>
        <end position="47"/>
    </location>
</feature>
<feature type="transmembrane region" description="Helical" evidence="1">
    <location>
        <begin position="53"/>
        <end position="71"/>
    </location>
</feature>
<protein>
    <submittedName>
        <fullName evidence="3">NACHT domain</fullName>
    </submittedName>
</protein>
<name>A0A1C4W1F7_9ACTN</name>
<keyword evidence="1" id="KW-1133">Transmembrane helix</keyword>
<dbReference type="SUPFAM" id="SSF52540">
    <property type="entry name" value="P-loop containing nucleoside triphosphate hydrolases"/>
    <property type="match status" value="1"/>
</dbReference>
<feature type="transmembrane region" description="Helical" evidence="1">
    <location>
        <begin position="627"/>
        <end position="650"/>
    </location>
</feature>
<dbReference type="STRING" id="285676.GA0070561_2294"/>
<dbReference type="AlphaFoldDB" id="A0A1C4W1F7"/>
<evidence type="ECO:0000313" key="4">
    <source>
        <dbReference type="Proteomes" id="UP000198864"/>
    </source>
</evidence>
<evidence type="ECO:0000259" key="2">
    <source>
        <dbReference type="PROSITE" id="PS50837"/>
    </source>
</evidence>
<organism evidence="3 4">
    <name type="scientific">Micromonospora saelicesensis</name>
    <dbReference type="NCBI Taxonomy" id="285676"/>
    <lineage>
        <taxon>Bacteria</taxon>
        <taxon>Bacillati</taxon>
        <taxon>Actinomycetota</taxon>
        <taxon>Actinomycetes</taxon>
        <taxon>Micromonosporales</taxon>
        <taxon>Micromonosporaceae</taxon>
        <taxon>Micromonospora</taxon>
    </lineage>
</organism>